<evidence type="ECO:0000256" key="8">
    <source>
        <dbReference type="SAM" id="Phobius"/>
    </source>
</evidence>
<name>A0ABQ6I0J4_9MICO</name>
<dbReference type="SUPFAM" id="SSF103473">
    <property type="entry name" value="MFS general substrate transporter"/>
    <property type="match status" value="1"/>
</dbReference>
<dbReference type="RefSeq" id="WP_284293098.1">
    <property type="nucleotide sequence ID" value="NZ_BSUK01000001.1"/>
</dbReference>
<dbReference type="InterPro" id="IPR011701">
    <property type="entry name" value="MFS"/>
</dbReference>
<protein>
    <submittedName>
        <fullName evidence="10">MFS transporter</fullName>
    </submittedName>
</protein>
<feature type="domain" description="Major facilitator superfamily (MFS) profile" evidence="9">
    <location>
        <begin position="33"/>
        <end position="552"/>
    </location>
</feature>
<organism evidence="10 11">
    <name type="scientific">Luteimicrobium album</name>
    <dbReference type="NCBI Taxonomy" id="1054550"/>
    <lineage>
        <taxon>Bacteria</taxon>
        <taxon>Bacillati</taxon>
        <taxon>Actinomycetota</taxon>
        <taxon>Actinomycetes</taxon>
        <taxon>Micrococcales</taxon>
        <taxon>Luteimicrobium</taxon>
    </lineage>
</organism>
<feature type="transmembrane region" description="Helical" evidence="8">
    <location>
        <begin position="384"/>
        <end position="406"/>
    </location>
</feature>
<dbReference type="InterPro" id="IPR004638">
    <property type="entry name" value="EmrB-like"/>
</dbReference>
<accession>A0ABQ6I0J4</accession>
<feature type="transmembrane region" description="Helical" evidence="8">
    <location>
        <begin position="224"/>
        <end position="243"/>
    </location>
</feature>
<dbReference type="Gene3D" id="1.20.1250.20">
    <property type="entry name" value="MFS general substrate transporter like domains"/>
    <property type="match status" value="1"/>
</dbReference>
<feature type="transmembrane region" description="Helical" evidence="8">
    <location>
        <begin position="98"/>
        <end position="116"/>
    </location>
</feature>
<evidence type="ECO:0000256" key="4">
    <source>
        <dbReference type="ARBA" id="ARBA00022692"/>
    </source>
</evidence>
<keyword evidence="11" id="KW-1185">Reference proteome</keyword>
<evidence type="ECO:0000256" key="6">
    <source>
        <dbReference type="ARBA" id="ARBA00023136"/>
    </source>
</evidence>
<keyword evidence="5 8" id="KW-1133">Transmembrane helix</keyword>
<feature type="transmembrane region" description="Helical" evidence="8">
    <location>
        <begin position="128"/>
        <end position="147"/>
    </location>
</feature>
<feature type="transmembrane region" description="Helical" evidence="8">
    <location>
        <begin position="192"/>
        <end position="212"/>
    </location>
</feature>
<feature type="transmembrane region" description="Helical" evidence="8">
    <location>
        <begin position="528"/>
        <end position="547"/>
    </location>
</feature>
<keyword evidence="2" id="KW-0813">Transport</keyword>
<dbReference type="CDD" id="cd17502">
    <property type="entry name" value="MFS_Azr1_MDR_like"/>
    <property type="match status" value="1"/>
</dbReference>
<dbReference type="NCBIfam" id="TIGR00711">
    <property type="entry name" value="efflux_EmrB"/>
    <property type="match status" value="1"/>
</dbReference>
<reference evidence="11" key="1">
    <citation type="journal article" date="2019" name="Int. J. Syst. Evol. Microbiol.">
        <title>The Global Catalogue of Microorganisms (GCM) 10K type strain sequencing project: providing services to taxonomists for standard genome sequencing and annotation.</title>
        <authorList>
            <consortium name="The Broad Institute Genomics Platform"/>
            <consortium name="The Broad Institute Genome Sequencing Center for Infectious Disease"/>
            <person name="Wu L."/>
            <person name="Ma J."/>
        </authorList>
    </citation>
    <scope>NUCLEOTIDE SEQUENCE [LARGE SCALE GENOMIC DNA]</scope>
    <source>
        <strain evidence="11">NBRC 106348</strain>
    </source>
</reference>
<feature type="transmembrane region" description="Helical" evidence="8">
    <location>
        <begin position="255"/>
        <end position="273"/>
    </location>
</feature>
<dbReference type="Proteomes" id="UP001157091">
    <property type="component" value="Unassembled WGS sequence"/>
</dbReference>
<feature type="transmembrane region" description="Helical" evidence="8">
    <location>
        <begin position="329"/>
        <end position="347"/>
    </location>
</feature>
<evidence type="ECO:0000256" key="1">
    <source>
        <dbReference type="ARBA" id="ARBA00004651"/>
    </source>
</evidence>
<dbReference type="EMBL" id="BSUK01000001">
    <property type="protein sequence ID" value="GMA24249.1"/>
    <property type="molecule type" value="Genomic_DNA"/>
</dbReference>
<evidence type="ECO:0000256" key="7">
    <source>
        <dbReference type="SAM" id="MobiDB-lite"/>
    </source>
</evidence>
<dbReference type="InterPro" id="IPR036259">
    <property type="entry name" value="MFS_trans_sf"/>
</dbReference>
<feature type="transmembrane region" description="Helical" evidence="8">
    <location>
        <begin position="426"/>
        <end position="448"/>
    </location>
</feature>
<evidence type="ECO:0000313" key="11">
    <source>
        <dbReference type="Proteomes" id="UP001157091"/>
    </source>
</evidence>
<feature type="transmembrane region" description="Helical" evidence="8">
    <location>
        <begin position="359"/>
        <end position="378"/>
    </location>
</feature>
<comment type="subcellular location">
    <subcellularLocation>
        <location evidence="1">Cell membrane</location>
        <topology evidence="1">Multi-pass membrane protein</topology>
    </subcellularLocation>
</comment>
<feature type="region of interest" description="Disordered" evidence="7">
    <location>
        <begin position="1"/>
        <end position="24"/>
    </location>
</feature>
<feature type="transmembrane region" description="Helical" evidence="8">
    <location>
        <begin position="293"/>
        <end position="317"/>
    </location>
</feature>
<dbReference type="PROSITE" id="PS50850">
    <property type="entry name" value="MFS"/>
    <property type="match status" value="1"/>
</dbReference>
<feature type="transmembrane region" description="Helical" evidence="8">
    <location>
        <begin position="67"/>
        <end position="86"/>
    </location>
</feature>
<comment type="caution">
    <text evidence="10">The sequence shown here is derived from an EMBL/GenBank/DDBJ whole genome shotgun (WGS) entry which is preliminary data.</text>
</comment>
<dbReference type="InterPro" id="IPR020846">
    <property type="entry name" value="MFS_dom"/>
</dbReference>
<evidence type="ECO:0000259" key="9">
    <source>
        <dbReference type="PROSITE" id="PS50850"/>
    </source>
</evidence>
<feature type="transmembrane region" description="Helical" evidence="8">
    <location>
        <begin position="30"/>
        <end position="55"/>
    </location>
</feature>
<evidence type="ECO:0000256" key="5">
    <source>
        <dbReference type="ARBA" id="ARBA00022989"/>
    </source>
</evidence>
<evidence type="ECO:0000313" key="10">
    <source>
        <dbReference type="EMBL" id="GMA24249.1"/>
    </source>
</evidence>
<keyword evidence="4 8" id="KW-0812">Transmembrane</keyword>
<keyword evidence="6 8" id="KW-0472">Membrane</keyword>
<dbReference type="PANTHER" id="PTHR23501">
    <property type="entry name" value="MAJOR FACILITATOR SUPERFAMILY"/>
    <property type="match status" value="1"/>
</dbReference>
<dbReference type="PANTHER" id="PTHR23501:SF197">
    <property type="entry name" value="COMD"/>
    <property type="match status" value="1"/>
</dbReference>
<keyword evidence="3" id="KW-1003">Cell membrane</keyword>
<dbReference type="Pfam" id="PF07690">
    <property type="entry name" value="MFS_1"/>
    <property type="match status" value="1"/>
</dbReference>
<feature type="transmembrane region" description="Helical" evidence="8">
    <location>
        <begin position="159"/>
        <end position="180"/>
    </location>
</feature>
<proteinExistence type="predicted"/>
<gene>
    <name evidence="10" type="ORF">GCM10025864_20080</name>
</gene>
<evidence type="ECO:0000256" key="2">
    <source>
        <dbReference type="ARBA" id="ARBA00022448"/>
    </source>
</evidence>
<dbReference type="Gene3D" id="1.20.1720.10">
    <property type="entry name" value="Multidrug resistance protein D"/>
    <property type="match status" value="1"/>
</dbReference>
<evidence type="ECO:0000256" key="3">
    <source>
        <dbReference type="ARBA" id="ARBA00022475"/>
    </source>
</evidence>
<sequence>MTPDDGAPTPARTSQATTPAPAVGPSHREIVTILGGLMIGMFLAALDQTIVATSIRTIGDDLHGLSLQAWVTTAYLLTSTITTPLYGKLSDIYGRKPFYLLAIALFVVGSFLSSTSTSMYELAIFRGLQGLGAGGLMALAITILGDLVAPRERAKYQAYFLAVFGTSSVLGPVVGGFFAGASSILGIAGWRWVFLVNVPIGIIAFLVIVRVLHLPPLRKVKHDIDWEGALALVVGLVPLLLVAEQGRDWGWTSGRALGCYAVGVLGLAAFWFAERRAKDDAILPLRLFRERVFSLGAAANTVIGLGMFGGIAVLPLYLQIVQGMSPTKAGLALLPFTLGIMSGSVAAGQTTSRTGRYKIFPVAGTTLMAIGAVLFTRLHADTGYGWIAVASLVFGLGLGFTMQPLVLAVQNAVPVRDMGVATSSSLFFRQVGGTLGTAVFLSILFSTVGDKIAAAFRSIVPTADFQAALHDPAVTSNPANKPVLDLVQATQHGGTASVPSLNDSSFINELDPRLAKPFLVGFSDSVDLVMLIASGIIVIGIVLCAVLPELPLRNVSGIQGRAAEDAERDAATSS</sequence>